<sequence>MVREKRLRPETLARHCQSKLAIEQSKNREKTMKKTSIAQGMRHSLAATAAISAILAAGTGVAQDITFRIASVNPPTALSVQLAEQVAERITERTDGRIAFQMFPSAQLGTTADSLEQASQGLPVITFTSASFMSQFGAPQLAAVDGPFVVDNAEEGETLAFSDLMSGYYDQLAETSGVRVLALNWFDGPRHMIGSEAYSEPTDLEGVKMRVPSVETWLNTFEPLGVVATTVEAAETYSALAQGVVTAAEAPLTGLRASRWYENAKQITLTGHFNLFLGWVTSESALAGLPDADRAIMMEEFRKGGQDLAAQSVELDQEVIAEFEAAGVTFHEADRDAYREATASFWDHWPDGLYEQIRSAATAE</sequence>
<dbReference type="PANTHER" id="PTHR33376">
    <property type="match status" value="1"/>
</dbReference>
<dbReference type="Pfam" id="PF03480">
    <property type="entry name" value="DctP"/>
    <property type="match status" value="1"/>
</dbReference>
<protein>
    <submittedName>
        <fullName evidence="4">TRAP transporter substrate-binding protein DctP</fullName>
    </submittedName>
</protein>
<keyword evidence="3" id="KW-0574">Periplasm</keyword>
<dbReference type="RefSeq" id="WP_265506715.1">
    <property type="nucleotide sequence ID" value="NZ_JAOTBE010000016.1"/>
</dbReference>
<dbReference type="InterPro" id="IPR038404">
    <property type="entry name" value="TRAP_DctP_sf"/>
</dbReference>
<evidence type="ECO:0000256" key="2">
    <source>
        <dbReference type="ARBA" id="ARBA00022729"/>
    </source>
</evidence>
<proteinExistence type="predicted"/>
<evidence type="ECO:0000313" key="4">
    <source>
        <dbReference type="EMBL" id="MFC0200539.1"/>
    </source>
</evidence>
<keyword evidence="5" id="KW-1185">Reference proteome</keyword>
<dbReference type="InterPro" id="IPR018389">
    <property type="entry name" value="DctP_fam"/>
</dbReference>
<dbReference type="EMBL" id="JBHLWQ010000085">
    <property type="protein sequence ID" value="MFC0200539.1"/>
    <property type="molecule type" value="Genomic_DNA"/>
</dbReference>
<evidence type="ECO:0000256" key="3">
    <source>
        <dbReference type="ARBA" id="ARBA00022764"/>
    </source>
</evidence>
<reference evidence="4 5" key="1">
    <citation type="submission" date="2024-09" db="EMBL/GenBank/DDBJ databases">
        <authorList>
            <person name="Sun Q."/>
            <person name="Mori K."/>
        </authorList>
    </citation>
    <scope>NUCLEOTIDE SEQUENCE [LARGE SCALE GENOMIC DNA]</scope>
    <source>
        <strain evidence="4 5">CCM 7904</strain>
    </source>
</reference>
<keyword evidence="2" id="KW-0732">Signal</keyword>
<evidence type="ECO:0000256" key="1">
    <source>
        <dbReference type="ARBA" id="ARBA00004418"/>
    </source>
</evidence>
<dbReference type="PANTHER" id="PTHR33376:SF4">
    <property type="entry name" value="SIALIC ACID-BINDING PERIPLASMIC PROTEIN SIAP"/>
    <property type="match status" value="1"/>
</dbReference>
<evidence type="ECO:0000313" key="5">
    <source>
        <dbReference type="Proteomes" id="UP001589795"/>
    </source>
</evidence>
<organism evidence="4 5">
    <name type="scientific">Paracoccus rhizosphaerae</name>
    <dbReference type="NCBI Taxonomy" id="1133347"/>
    <lineage>
        <taxon>Bacteria</taxon>
        <taxon>Pseudomonadati</taxon>
        <taxon>Pseudomonadota</taxon>
        <taxon>Alphaproteobacteria</taxon>
        <taxon>Rhodobacterales</taxon>
        <taxon>Paracoccaceae</taxon>
        <taxon>Paracoccus</taxon>
    </lineage>
</organism>
<accession>A0ABV6CIE9</accession>
<comment type="subcellular location">
    <subcellularLocation>
        <location evidence="1">Periplasm</location>
    </subcellularLocation>
</comment>
<dbReference type="Gene3D" id="3.40.190.170">
    <property type="entry name" value="Bacterial extracellular solute-binding protein, family 7"/>
    <property type="match status" value="1"/>
</dbReference>
<dbReference type="Proteomes" id="UP001589795">
    <property type="component" value="Unassembled WGS sequence"/>
</dbReference>
<dbReference type="NCBIfam" id="NF037995">
    <property type="entry name" value="TRAP_S1"/>
    <property type="match status" value="1"/>
</dbReference>
<name>A0ABV6CIE9_9RHOB</name>
<comment type="caution">
    <text evidence="4">The sequence shown here is derived from an EMBL/GenBank/DDBJ whole genome shotgun (WGS) entry which is preliminary data.</text>
</comment>
<gene>
    <name evidence="4" type="primary">dctP</name>
    <name evidence="4" type="ORF">ACFFIZ_09465</name>
</gene>